<organism evidence="1">
    <name type="scientific">Rhizophora mucronata</name>
    <name type="common">Asiatic mangrove</name>
    <dbReference type="NCBI Taxonomy" id="61149"/>
    <lineage>
        <taxon>Eukaryota</taxon>
        <taxon>Viridiplantae</taxon>
        <taxon>Streptophyta</taxon>
        <taxon>Embryophyta</taxon>
        <taxon>Tracheophyta</taxon>
        <taxon>Spermatophyta</taxon>
        <taxon>Magnoliopsida</taxon>
        <taxon>eudicotyledons</taxon>
        <taxon>Gunneridae</taxon>
        <taxon>Pentapetalae</taxon>
        <taxon>rosids</taxon>
        <taxon>fabids</taxon>
        <taxon>Malpighiales</taxon>
        <taxon>Rhizophoraceae</taxon>
        <taxon>Rhizophora</taxon>
    </lineage>
</organism>
<reference evidence="1" key="1">
    <citation type="submission" date="2018-02" db="EMBL/GenBank/DDBJ databases">
        <title>Rhizophora mucronata_Transcriptome.</title>
        <authorList>
            <person name="Meera S.P."/>
            <person name="Sreeshan A."/>
            <person name="Augustine A."/>
        </authorList>
    </citation>
    <scope>NUCLEOTIDE SEQUENCE</scope>
    <source>
        <tissue evidence="1">Leaf</tissue>
    </source>
</reference>
<protein>
    <submittedName>
        <fullName evidence="1">Uncharacterized protein</fullName>
    </submittedName>
</protein>
<evidence type="ECO:0000313" key="1">
    <source>
        <dbReference type="EMBL" id="MBX56791.1"/>
    </source>
</evidence>
<accession>A0A2P2PQ19</accession>
<name>A0A2P2PQ19_RHIMU</name>
<dbReference type="AlphaFoldDB" id="A0A2P2PQ19"/>
<dbReference type="EMBL" id="GGEC01076307">
    <property type="protein sequence ID" value="MBX56791.1"/>
    <property type="molecule type" value="Transcribed_RNA"/>
</dbReference>
<sequence length="21" mass="2523">MSLEHFCYASQVILSWRILLL</sequence>
<proteinExistence type="predicted"/>